<dbReference type="Proteomes" id="UP000637628">
    <property type="component" value="Unassembled WGS sequence"/>
</dbReference>
<evidence type="ECO:0000259" key="1">
    <source>
        <dbReference type="Pfam" id="PF11716"/>
    </source>
</evidence>
<dbReference type="Gene3D" id="1.20.120.450">
    <property type="entry name" value="dinb family like domain"/>
    <property type="match status" value="1"/>
</dbReference>
<protein>
    <recommendedName>
        <fullName evidence="1">Mycothiol-dependent maleylpyruvate isomerase metal-binding domain-containing protein</fullName>
    </recommendedName>
</protein>
<organism evidence="2 3">
    <name type="scientific">Paractinoplanes durhamensis</name>
    <dbReference type="NCBI Taxonomy" id="113563"/>
    <lineage>
        <taxon>Bacteria</taxon>
        <taxon>Bacillati</taxon>
        <taxon>Actinomycetota</taxon>
        <taxon>Actinomycetes</taxon>
        <taxon>Micromonosporales</taxon>
        <taxon>Micromonosporaceae</taxon>
        <taxon>Paractinoplanes</taxon>
    </lineage>
</organism>
<evidence type="ECO:0000313" key="2">
    <source>
        <dbReference type="EMBL" id="GIE03115.1"/>
    </source>
</evidence>
<dbReference type="InterPro" id="IPR034660">
    <property type="entry name" value="DinB/YfiT-like"/>
</dbReference>
<dbReference type="SUPFAM" id="SSF109854">
    <property type="entry name" value="DinB/YfiT-like putative metalloenzymes"/>
    <property type="match status" value="1"/>
</dbReference>
<gene>
    <name evidence="2" type="ORF">Adu01nite_44650</name>
</gene>
<evidence type="ECO:0000313" key="3">
    <source>
        <dbReference type="Proteomes" id="UP000637628"/>
    </source>
</evidence>
<sequence>MGDSPGPIPRYSRAMTLDDRLAALDELWSVWAAIGANLTDAEWHCDTRLDGWDVRALWAHAAGWPFGFSMLVGRVTDDKPTHPVAADLLREFNEPGGIANSSRDQVAAAARDDAAKYTIEQLVGQFAGTGPEAITAARYLGPVTVDYFGRAVLPLAEAVSIGVVEATVHLLDVQRALGRTPDVPEAGLAHTAEVIAQIASPIDFIEAATGRASTDLFPVMS</sequence>
<proteinExistence type="predicted"/>
<reference evidence="2 3" key="1">
    <citation type="submission" date="2021-01" db="EMBL/GenBank/DDBJ databases">
        <title>Whole genome shotgun sequence of Actinoplanes durhamensis NBRC 14914.</title>
        <authorList>
            <person name="Komaki H."/>
            <person name="Tamura T."/>
        </authorList>
    </citation>
    <scope>NUCLEOTIDE SEQUENCE [LARGE SCALE GENOMIC DNA]</scope>
    <source>
        <strain evidence="2 3">NBRC 14914</strain>
    </source>
</reference>
<feature type="domain" description="Mycothiol-dependent maleylpyruvate isomerase metal-binding" evidence="1">
    <location>
        <begin position="25"/>
        <end position="174"/>
    </location>
</feature>
<name>A0ABQ3Z009_9ACTN</name>
<keyword evidence="3" id="KW-1185">Reference proteome</keyword>
<dbReference type="Pfam" id="PF11716">
    <property type="entry name" value="MDMPI_N"/>
    <property type="match status" value="1"/>
</dbReference>
<dbReference type="EMBL" id="BOML01000036">
    <property type="protein sequence ID" value="GIE03115.1"/>
    <property type="molecule type" value="Genomic_DNA"/>
</dbReference>
<comment type="caution">
    <text evidence="2">The sequence shown here is derived from an EMBL/GenBank/DDBJ whole genome shotgun (WGS) entry which is preliminary data.</text>
</comment>
<accession>A0ABQ3Z009</accession>
<dbReference type="InterPro" id="IPR024344">
    <property type="entry name" value="MDMPI_metal-binding"/>
</dbReference>